<keyword evidence="2" id="KW-1185">Reference proteome</keyword>
<evidence type="ECO:0000313" key="1">
    <source>
        <dbReference type="EMBL" id="KAJ3831014.1"/>
    </source>
</evidence>
<accession>A0AA38U253</accession>
<name>A0AA38U253_9AGAR</name>
<dbReference type="AlphaFoldDB" id="A0AA38U253"/>
<evidence type="ECO:0000313" key="2">
    <source>
        <dbReference type="Proteomes" id="UP001163846"/>
    </source>
</evidence>
<sequence>MRSTFIDAITQHNILPSDNLALIILGNLDLLLEVIQSKKTSLETLWWTFLDNSPSKARSMLNSLMKDICLSLNSAEFWKTLPHISYHDFSTLGAGRWLNDEIINYFVHKWCTQSRNTLGFSTFFAGTCLFEDKASCTVAKGTLTEEDELRVRRAVKRRMVNLRLSWTNSFPDSFSAKSPNRFLGLGLHPYPRRIVTLSQRDLHR</sequence>
<gene>
    <name evidence="1" type="ORF">F5878DRAFT_668042</name>
</gene>
<dbReference type="Gene3D" id="3.40.395.10">
    <property type="entry name" value="Adenoviral Proteinase, Chain A"/>
    <property type="match status" value="1"/>
</dbReference>
<dbReference type="InterPro" id="IPR038765">
    <property type="entry name" value="Papain-like_cys_pep_sf"/>
</dbReference>
<dbReference type="EMBL" id="MU807921">
    <property type="protein sequence ID" value="KAJ3831014.1"/>
    <property type="molecule type" value="Genomic_DNA"/>
</dbReference>
<comment type="caution">
    <text evidence="1">The sequence shown here is derived from an EMBL/GenBank/DDBJ whole genome shotgun (WGS) entry which is preliminary data.</text>
</comment>
<organism evidence="1 2">
    <name type="scientific">Lentinula raphanica</name>
    <dbReference type="NCBI Taxonomy" id="153919"/>
    <lineage>
        <taxon>Eukaryota</taxon>
        <taxon>Fungi</taxon>
        <taxon>Dikarya</taxon>
        <taxon>Basidiomycota</taxon>
        <taxon>Agaricomycotina</taxon>
        <taxon>Agaricomycetes</taxon>
        <taxon>Agaricomycetidae</taxon>
        <taxon>Agaricales</taxon>
        <taxon>Marasmiineae</taxon>
        <taxon>Omphalotaceae</taxon>
        <taxon>Lentinula</taxon>
    </lineage>
</organism>
<protein>
    <submittedName>
        <fullName evidence="1">Uncharacterized protein</fullName>
    </submittedName>
</protein>
<dbReference type="Proteomes" id="UP001163846">
    <property type="component" value="Unassembled WGS sequence"/>
</dbReference>
<proteinExistence type="predicted"/>
<reference evidence="1" key="1">
    <citation type="submission" date="2022-08" db="EMBL/GenBank/DDBJ databases">
        <authorList>
            <consortium name="DOE Joint Genome Institute"/>
            <person name="Min B."/>
            <person name="Riley R."/>
            <person name="Sierra-Patev S."/>
            <person name="Naranjo-Ortiz M."/>
            <person name="Looney B."/>
            <person name="Konkel Z."/>
            <person name="Slot J.C."/>
            <person name="Sakamoto Y."/>
            <person name="Steenwyk J.L."/>
            <person name="Rokas A."/>
            <person name="Carro J."/>
            <person name="Camarero S."/>
            <person name="Ferreira P."/>
            <person name="Molpeceres G."/>
            <person name="Ruiz-Duenas F.J."/>
            <person name="Serrano A."/>
            <person name="Henrissat B."/>
            <person name="Drula E."/>
            <person name="Hughes K.W."/>
            <person name="Mata J.L."/>
            <person name="Ishikawa N.K."/>
            <person name="Vargas-Isla R."/>
            <person name="Ushijima S."/>
            <person name="Smith C.A."/>
            <person name="Ahrendt S."/>
            <person name="Andreopoulos W."/>
            <person name="He G."/>
            <person name="Labutti K."/>
            <person name="Lipzen A."/>
            <person name="Ng V."/>
            <person name="Sandor L."/>
            <person name="Barry K."/>
            <person name="Martinez A.T."/>
            <person name="Xiao Y."/>
            <person name="Gibbons J.G."/>
            <person name="Terashima K."/>
            <person name="Hibbett D.S."/>
            <person name="Grigoriev I.V."/>
        </authorList>
    </citation>
    <scope>NUCLEOTIDE SEQUENCE</scope>
    <source>
        <strain evidence="1">TFB9207</strain>
    </source>
</reference>
<dbReference type="SUPFAM" id="SSF54001">
    <property type="entry name" value="Cysteine proteinases"/>
    <property type="match status" value="1"/>
</dbReference>